<dbReference type="Gene3D" id="1.25.10.10">
    <property type="entry name" value="Leucine-rich Repeat Variant"/>
    <property type="match status" value="1"/>
</dbReference>
<dbReference type="SUPFAM" id="SSF48371">
    <property type="entry name" value="ARM repeat"/>
    <property type="match status" value="1"/>
</dbReference>
<dbReference type="InterPro" id="IPR016024">
    <property type="entry name" value="ARM-type_fold"/>
</dbReference>
<protein>
    <recommendedName>
        <fullName evidence="1">Exportin-1/Importin-beta-like domain-containing protein</fullName>
    </recommendedName>
</protein>
<dbReference type="InterPro" id="IPR011989">
    <property type="entry name" value="ARM-like"/>
</dbReference>
<dbReference type="Pfam" id="PF08389">
    <property type="entry name" value="Xpo1"/>
    <property type="match status" value="1"/>
</dbReference>
<feature type="non-terminal residue" evidence="2">
    <location>
        <position position="1"/>
    </location>
</feature>
<sequence length="194" mass="21768">PGFIFSTARKRILQAALQQEYVHIFEFISLILQYSKTQELDDSLVENCLHAFRSFCKSMPPGFIFSTEIVDHILTHLDSLHSIATLDCLLEIVELEKAGQPGADEAQASLSSIASGKIVLIHAELLDFFTRYLSKFSEPERLSSAYCRMAVQEQLFLKKCALVFAAIYERWISALEDGSTQKGLGCLVEISKID</sequence>
<dbReference type="EMBL" id="GECU01030254">
    <property type="protein sequence ID" value="JAS77452.1"/>
    <property type="molecule type" value="Transcribed_RNA"/>
</dbReference>
<dbReference type="GO" id="GO:0006913">
    <property type="term" value="P:nucleocytoplasmic transport"/>
    <property type="evidence" value="ECO:0007669"/>
    <property type="project" value="UniProtKB-ARBA"/>
</dbReference>
<evidence type="ECO:0000313" key="2">
    <source>
        <dbReference type="EMBL" id="JAS77452.1"/>
    </source>
</evidence>
<feature type="domain" description="Exportin-1/Importin-beta-like" evidence="1">
    <location>
        <begin position="7"/>
        <end position="89"/>
    </location>
</feature>
<accession>A0A1B6HS10</accession>
<name>A0A1B6HS10_9HEMI</name>
<dbReference type="InterPro" id="IPR013598">
    <property type="entry name" value="Exportin-1/Importin-b-like"/>
</dbReference>
<proteinExistence type="predicted"/>
<feature type="non-terminal residue" evidence="2">
    <location>
        <position position="194"/>
    </location>
</feature>
<reference evidence="2" key="1">
    <citation type="submission" date="2015-11" db="EMBL/GenBank/DDBJ databases">
        <title>De novo transcriptome assembly of four potential Pierce s Disease insect vectors from Arizona vineyards.</title>
        <authorList>
            <person name="Tassone E.E."/>
        </authorList>
    </citation>
    <scope>NUCLEOTIDE SEQUENCE</scope>
</reference>
<evidence type="ECO:0000259" key="1">
    <source>
        <dbReference type="Pfam" id="PF08389"/>
    </source>
</evidence>
<gene>
    <name evidence="2" type="ORF">g.58144</name>
</gene>
<dbReference type="AlphaFoldDB" id="A0A1B6HS10"/>
<organism evidence="2">
    <name type="scientific">Homalodisca liturata</name>
    <dbReference type="NCBI Taxonomy" id="320908"/>
    <lineage>
        <taxon>Eukaryota</taxon>
        <taxon>Metazoa</taxon>
        <taxon>Ecdysozoa</taxon>
        <taxon>Arthropoda</taxon>
        <taxon>Hexapoda</taxon>
        <taxon>Insecta</taxon>
        <taxon>Pterygota</taxon>
        <taxon>Neoptera</taxon>
        <taxon>Paraneoptera</taxon>
        <taxon>Hemiptera</taxon>
        <taxon>Auchenorrhyncha</taxon>
        <taxon>Membracoidea</taxon>
        <taxon>Cicadellidae</taxon>
        <taxon>Cicadellinae</taxon>
        <taxon>Proconiini</taxon>
        <taxon>Homalodisca</taxon>
    </lineage>
</organism>